<evidence type="ECO:0000313" key="15">
    <source>
        <dbReference type="EMBL" id="OMJ83764.1"/>
    </source>
</evidence>
<accession>A0A1R2C411</accession>
<dbReference type="Gene3D" id="3.90.70.10">
    <property type="entry name" value="Cysteine proteinases"/>
    <property type="match status" value="2"/>
</dbReference>
<protein>
    <recommendedName>
        <fullName evidence="11">Ubiquitin carboxyl-terminal hydrolase</fullName>
        <ecNumber evidence="11">3.4.19.12</ecNumber>
    </recommendedName>
</protein>
<dbReference type="SUPFAM" id="SSF54001">
    <property type="entry name" value="Cysteine proteinases"/>
    <property type="match status" value="1"/>
</dbReference>
<dbReference type="SUPFAM" id="SSF143791">
    <property type="entry name" value="DUSP-like"/>
    <property type="match status" value="1"/>
</dbReference>
<dbReference type="InterPro" id="IPR050185">
    <property type="entry name" value="Ub_carboxyl-term_hydrolase"/>
</dbReference>
<dbReference type="PROSITE" id="PS50865">
    <property type="entry name" value="ZF_MYND_2"/>
    <property type="match status" value="1"/>
</dbReference>
<keyword evidence="16" id="KW-1185">Reference proteome</keyword>
<dbReference type="PANTHER" id="PTHR21646:SF24">
    <property type="entry name" value="UBIQUITIN CARBOXYL-TERMINAL HYDROLASE"/>
    <property type="match status" value="1"/>
</dbReference>
<evidence type="ECO:0000256" key="4">
    <source>
        <dbReference type="ARBA" id="ARBA00022723"/>
    </source>
</evidence>
<dbReference type="EC" id="3.4.19.12" evidence="11"/>
<evidence type="ECO:0000256" key="9">
    <source>
        <dbReference type="ARBA" id="ARBA00022833"/>
    </source>
</evidence>
<comment type="catalytic activity">
    <reaction evidence="1 11">
        <text>Thiol-dependent hydrolysis of ester, thioester, amide, peptide and isopeptide bonds formed by the C-terminal Gly of ubiquitin (a 76-residue protein attached to proteins as an intracellular targeting signal).</text>
        <dbReference type="EC" id="3.4.19.12"/>
    </reaction>
</comment>
<dbReference type="InterPro" id="IPR028889">
    <property type="entry name" value="USP"/>
</dbReference>
<evidence type="ECO:0000259" key="13">
    <source>
        <dbReference type="PROSITE" id="PS50865"/>
    </source>
</evidence>
<keyword evidence="6 11" id="KW-0833">Ubl conjugation pathway</keyword>
<evidence type="ECO:0000256" key="11">
    <source>
        <dbReference type="RuleBase" id="RU366025"/>
    </source>
</evidence>
<dbReference type="InterPro" id="IPR038765">
    <property type="entry name" value="Papain-like_cys_pep_sf"/>
</dbReference>
<dbReference type="PROSITE" id="PS01360">
    <property type="entry name" value="ZF_MYND_1"/>
    <property type="match status" value="1"/>
</dbReference>
<gene>
    <name evidence="15" type="ORF">SteCoe_15242</name>
</gene>
<dbReference type="InterPro" id="IPR002893">
    <property type="entry name" value="Znf_MYND"/>
</dbReference>
<comment type="caution">
    <text evidence="15">The sequence shown here is derived from an EMBL/GenBank/DDBJ whole genome shotgun (WGS) entry which is preliminary data.</text>
</comment>
<proteinExistence type="inferred from homology"/>
<dbReference type="PANTHER" id="PTHR21646">
    <property type="entry name" value="UBIQUITIN CARBOXYL-TERMINAL HYDROLASE"/>
    <property type="match status" value="1"/>
</dbReference>
<dbReference type="Proteomes" id="UP000187209">
    <property type="component" value="Unassembled WGS sequence"/>
</dbReference>
<dbReference type="SUPFAM" id="SSF144232">
    <property type="entry name" value="HIT/MYND zinc finger-like"/>
    <property type="match status" value="1"/>
</dbReference>
<evidence type="ECO:0000259" key="12">
    <source>
        <dbReference type="PROSITE" id="PS50235"/>
    </source>
</evidence>
<dbReference type="OrthoDB" id="292964at2759"/>
<dbReference type="InterPro" id="IPR018200">
    <property type="entry name" value="USP_CS"/>
</dbReference>
<evidence type="ECO:0000256" key="10">
    <source>
        <dbReference type="PROSITE-ProRule" id="PRU00134"/>
    </source>
</evidence>
<evidence type="ECO:0000256" key="7">
    <source>
        <dbReference type="ARBA" id="ARBA00022801"/>
    </source>
</evidence>
<dbReference type="GO" id="GO:0006508">
    <property type="term" value="P:proteolysis"/>
    <property type="evidence" value="ECO:0007669"/>
    <property type="project" value="UniProtKB-KW"/>
</dbReference>
<dbReference type="Pfam" id="PF01753">
    <property type="entry name" value="zf-MYND"/>
    <property type="match status" value="1"/>
</dbReference>
<evidence type="ECO:0000256" key="8">
    <source>
        <dbReference type="ARBA" id="ARBA00022807"/>
    </source>
</evidence>
<dbReference type="InterPro" id="IPR001394">
    <property type="entry name" value="Peptidase_C19_UCH"/>
</dbReference>
<feature type="domain" description="MYND-type" evidence="13">
    <location>
        <begin position="331"/>
        <end position="368"/>
    </location>
</feature>
<comment type="similarity">
    <text evidence="2 11">Belongs to the peptidase C19 family.</text>
</comment>
<keyword evidence="7 11" id="KW-0378">Hydrolase</keyword>
<evidence type="ECO:0000256" key="5">
    <source>
        <dbReference type="ARBA" id="ARBA00022771"/>
    </source>
</evidence>
<keyword evidence="3 11" id="KW-0645">Protease</keyword>
<dbReference type="GO" id="GO:0004843">
    <property type="term" value="F:cysteine-type deubiquitinase activity"/>
    <property type="evidence" value="ECO:0007669"/>
    <property type="project" value="UniProtKB-UniRule"/>
</dbReference>
<keyword evidence="4" id="KW-0479">Metal-binding</keyword>
<dbReference type="Pfam" id="PF06337">
    <property type="entry name" value="DUSP"/>
    <property type="match status" value="1"/>
</dbReference>
<dbReference type="InterPro" id="IPR006615">
    <property type="entry name" value="Pept_C19_DUSP"/>
</dbReference>
<dbReference type="PROSITE" id="PS00972">
    <property type="entry name" value="USP_1"/>
    <property type="match status" value="1"/>
</dbReference>
<evidence type="ECO:0000256" key="3">
    <source>
        <dbReference type="ARBA" id="ARBA00022670"/>
    </source>
</evidence>
<feature type="domain" description="USP" evidence="12">
    <location>
        <begin position="385"/>
        <end position="947"/>
    </location>
</feature>
<keyword evidence="9" id="KW-0862">Zinc</keyword>
<dbReference type="Pfam" id="PF00443">
    <property type="entry name" value="UCH"/>
    <property type="match status" value="1"/>
</dbReference>
<organism evidence="15 16">
    <name type="scientific">Stentor coeruleus</name>
    <dbReference type="NCBI Taxonomy" id="5963"/>
    <lineage>
        <taxon>Eukaryota</taxon>
        <taxon>Sar</taxon>
        <taxon>Alveolata</taxon>
        <taxon>Ciliophora</taxon>
        <taxon>Postciliodesmatophora</taxon>
        <taxon>Heterotrichea</taxon>
        <taxon>Heterotrichida</taxon>
        <taxon>Stentoridae</taxon>
        <taxon>Stentor</taxon>
    </lineage>
</organism>
<dbReference type="InterPro" id="IPR035927">
    <property type="entry name" value="DUSP-like_sf"/>
</dbReference>
<feature type="domain" description="DUSP" evidence="14">
    <location>
        <begin position="81"/>
        <end position="197"/>
    </location>
</feature>
<keyword evidence="8 11" id="KW-0788">Thiol protease</keyword>
<dbReference type="Gene3D" id="3.30.2230.10">
    <property type="entry name" value="DUSP-like"/>
    <property type="match status" value="1"/>
</dbReference>
<dbReference type="GO" id="GO:0008270">
    <property type="term" value="F:zinc ion binding"/>
    <property type="evidence" value="ECO:0007669"/>
    <property type="project" value="UniProtKB-KW"/>
</dbReference>
<dbReference type="Gene3D" id="6.10.140.2220">
    <property type="match status" value="1"/>
</dbReference>
<dbReference type="PROSITE" id="PS50235">
    <property type="entry name" value="USP_3"/>
    <property type="match status" value="1"/>
</dbReference>
<name>A0A1R2C411_9CILI</name>
<dbReference type="PROSITE" id="PS51283">
    <property type="entry name" value="DUSP"/>
    <property type="match status" value="1"/>
</dbReference>
<dbReference type="GO" id="GO:0016579">
    <property type="term" value="P:protein deubiquitination"/>
    <property type="evidence" value="ECO:0007669"/>
    <property type="project" value="InterPro"/>
</dbReference>
<evidence type="ECO:0000256" key="6">
    <source>
        <dbReference type="ARBA" id="ARBA00022786"/>
    </source>
</evidence>
<evidence type="ECO:0000256" key="2">
    <source>
        <dbReference type="ARBA" id="ARBA00009085"/>
    </source>
</evidence>
<dbReference type="AlphaFoldDB" id="A0A1R2C411"/>
<evidence type="ECO:0000313" key="16">
    <source>
        <dbReference type="Proteomes" id="UP000187209"/>
    </source>
</evidence>
<dbReference type="PROSITE" id="PS00973">
    <property type="entry name" value="USP_2"/>
    <property type="match status" value="1"/>
</dbReference>
<keyword evidence="5 10" id="KW-0863">Zinc-finger</keyword>
<sequence length="949" mass="109673">MKIQEYKKSIEVANEGLEMLEQPQYFGSRESFLFKLNLNISKAYKSINDLTSSQRVLQELLTQITDKQQISSVKQYLKTIKEMMNWTDDYREFKHTLDVHKNQEGDTFFIVSAEWFEAWENYNKNNSKIEPGEVINFHLLENLNLSKVYQDPDEPYTHKVLKSNLQENKDYVLLPEKAYKIATRSCQVDHEIVRYAHSLEENDKIFQVETILLKLCIVMLPSVKGVPDKNIYISKKKLVFDLKESLSKLINQLIADSDLDSRESKIWKVSETENLKQIDERQLKIVLPKAEMLSDSDSLEECEILPNDIIILEFRNKNGTWKIAKKQIEVCANCRSSGALFACGQCKVTKYCSQSCQHTHFKFHKLNCKSYKTSPEKQYGRSGLIGLQNLGNTCFMNSALQCLSHTFELTEYFLNDHHRDELNYNNPLGTKGAALALAYAKLVEEMWKGTSSVVSPWEFKKVLSKFAAQFSGYQQHDSHELLCFLLTGLHEDLNRVLNKKYKEIPDVTGKPDAEAAEELWELFKERNDSIIVDLMYGQNKSTLTCPLCNKVSVVFDPFLTLSAVVPSAEEIIVNVYLFLLNKDVVKIKITVDSRTQIQSILDNLQEQYQNNFIVFTMDKFTFKKIIPPETFIGNLSETTFLMSEVPENPEDYIKVPLKVCKSGERGYIHSTSKSVLTFPRLLFVPKNSRILDIYQQCSEYFSQIYEDSHKDKPQDLEDFKTKGIFVLNFTRKQRGLCPFCKVKCEGCKIDCDLEITCAQIAEKWKSVGEMLGIEIEFATKLNLSSVNHNREEKSRLIIKKKGRLDLKYCLDISTLPEKLDENNKWYCANCKNHVCANKQMQIYKLPKILLVHLLRFKKKGFFTEKITTSVDFPIESFEMSSISQSNIIYDLFAISNHFGGMGGGHYTAYIKKHNSSNWYEMDDSRVSNVSETQIVSSSAYVLFYKRRDS</sequence>
<evidence type="ECO:0000259" key="14">
    <source>
        <dbReference type="PROSITE" id="PS51283"/>
    </source>
</evidence>
<dbReference type="EMBL" id="MPUH01000292">
    <property type="protein sequence ID" value="OMJ83764.1"/>
    <property type="molecule type" value="Genomic_DNA"/>
</dbReference>
<reference evidence="15 16" key="1">
    <citation type="submission" date="2016-11" db="EMBL/GenBank/DDBJ databases">
        <title>The macronuclear genome of Stentor coeruleus: a giant cell with tiny introns.</title>
        <authorList>
            <person name="Slabodnick M."/>
            <person name="Ruby J.G."/>
            <person name="Reiff S.B."/>
            <person name="Swart E.C."/>
            <person name="Gosai S."/>
            <person name="Prabakaran S."/>
            <person name="Witkowska E."/>
            <person name="Larue G.E."/>
            <person name="Fisher S."/>
            <person name="Freeman R.M."/>
            <person name="Gunawardena J."/>
            <person name="Chu W."/>
            <person name="Stover N.A."/>
            <person name="Gregory B.D."/>
            <person name="Nowacki M."/>
            <person name="Derisi J."/>
            <person name="Roy S.W."/>
            <person name="Marshall W.F."/>
            <person name="Sood P."/>
        </authorList>
    </citation>
    <scope>NUCLEOTIDE SEQUENCE [LARGE SCALE GENOMIC DNA]</scope>
    <source>
        <strain evidence="15">WM001</strain>
    </source>
</reference>
<evidence type="ECO:0000256" key="1">
    <source>
        <dbReference type="ARBA" id="ARBA00000707"/>
    </source>
</evidence>